<keyword evidence="2" id="KW-1185">Reference proteome</keyword>
<evidence type="ECO:0008006" key="3">
    <source>
        <dbReference type="Google" id="ProtNLM"/>
    </source>
</evidence>
<accession>A0A9P4WTB8</accession>
<protein>
    <recommendedName>
        <fullName evidence="3">Endonuclease/exonuclease/phosphatase domain-containing protein</fullName>
    </recommendedName>
</protein>
<evidence type="ECO:0000313" key="2">
    <source>
        <dbReference type="Proteomes" id="UP000758155"/>
    </source>
</evidence>
<proteinExistence type="predicted"/>
<organism evidence="1 2">
    <name type="scientific">Didymella heteroderae</name>
    <dbReference type="NCBI Taxonomy" id="1769908"/>
    <lineage>
        <taxon>Eukaryota</taxon>
        <taxon>Fungi</taxon>
        <taxon>Dikarya</taxon>
        <taxon>Ascomycota</taxon>
        <taxon>Pezizomycotina</taxon>
        <taxon>Dothideomycetes</taxon>
        <taxon>Pleosporomycetidae</taxon>
        <taxon>Pleosporales</taxon>
        <taxon>Pleosporineae</taxon>
        <taxon>Didymellaceae</taxon>
        <taxon>Didymella</taxon>
    </lineage>
</organism>
<reference evidence="1" key="1">
    <citation type="submission" date="2019-04" db="EMBL/GenBank/DDBJ databases">
        <title>Sequencing of skin fungus with MAO and IRED activity.</title>
        <authorList>
            <person name="Marsaioli A.J."/>
            <person name="Bonatto J.M.C."/>
            <person name="Reis Junior O."/>
        </authorList>
    </citation>
    <scope>NUCLEOTIDE SEQUENCE</scope>
    <source>
        <strain evidence="1">28M1</strain>
    </source>
</reference>
<gene>
    <name evidence="1" type="ORF">E8E12_007878</name>
</gene>
<comment type="caution">
    <text evidence="1">The sequence shown here is derived from an EMBL/GenBank/DDBJ whole genome shotgun (WGS) entry which is preliminary data.</text>
</comment>
<dbReference type="AlphaFoldDB" id="A0A9P4WTB8"/>
<sequence length="166" mass="18146">MLVPFGNERMAAALRHLDTLVTSTPPDIAIVIFLQVMTPSDLDIITSSAWIQKRFNITNIDGSSWLSPYYGTVTLINTRLIILSVFRVPFFSKFDRDGLFIDVKLVTSIPAVSPGDSSKVLRLCNVHLESLVADPPVRPHQLSAAAAHLHDPEVACALLVGDLNAI</sequence>
<name>A0A9P4WTB8_9PLEO</name>
<dbReference type="Gene3D" id="3.60.10.10">
    <property type="entry name" value="Endonuclease/exonuclease/phosphatase"/>
    <property type="match status" value="1"/>
</dbReference>
<dbReference type="InterPro" id="IPR036691">
    <property type="entry name" value="Endo/exonu/phosph_ase_sf"/>
</dbReference>
<dbReference type="OrthoDB" id="9975959at2759"/>
<evidence type="ECO:0000313" key="1">
    <source>
        <dbReference type="EMBL" id="KAF3041349.1"/>
    </source>
</evidence>
<dbReference type="SUPFAM" id="SSF56219">
    <property type="entry name" value="DNase I-like"/>
    <property type="match status" value="1"/>
</dbReference>
<dbReference type="Proteomes" id="UP000758155">
    <property type="component" value="Unassembled WGS sequence"/>
</dbReference>
<dbReference type="EMBL" id="SWKV01000021">
    <property type="protein sequence ID" value="KAF3041349.1"/>
    <property type="molecule type" value="Genomic_DNA"/>
</dbReference>